<reference evidence="3 4" key="1">
    <citation type="journal article" date="2021" name="MBio">
        <title>A New Model Trypanosomatid, Novymonas esmeraldas: Genomic Perception of Its 'Candidatus Pandoraea novymonadis' Endosymbiont.</title>
        <authorList>
            <person name="Zakharova A."/>
            <person name="Saura A."/>
            <person name="Butenko A."/>
            <person name="Podesvova L."/>
            <person name="Warmusova S."/>
            <person name="Kostygov A.Y."/>
            <person name="Nenarokova A."/>
            <person name="Lukes J."/>
            <person name="Opperdoes F.R."/>
            <person name="Yurchenko V."/>
        </authorList>
    </citation>
    <scope>NUCLEOTIDE SEQUENCE [LARGE SCALE GENOMIC DNA]</scope>
    <source>
        <strain evidence="3 4">E262AT.01</strain>
    </source>
</reference>
<accession>A0AAW0F0R7</accession>
<organism evidence="3 4">
    <name type="scientific">Novymonas esmeraldas</name>
    <dbReference type="NCBI Taxonomy" id="1808958"/>
    <lineage>
        <taxon>Eukaryota</taxon>
        <taxon>Discoba</taxon>
        <taxon>Euglenozoa</taxon>
        <taxon>Kinetoplastea</taxon>
        <taxon>Metakinetoplastina</taxon>
        <taxon>Trypanosomatida</taxon>
        <taxon>Trypanosomatidae</taxon>
        <taxon>Novymonas</taxon>
    </lineage>
</organism>
<feature type="compositionally biased region" description="Polar residues" evidence="1">
    <location>
        <begin position="319"/>
        <end position="331"/>
    </location>
</feature>
<keyword evidence="2" id="KW-0812">Transmembrane</keyword>
<feature type="region of interest" description="Disordered" evidence="1">
    <location>
        <begin position="1049"/>
        <end position="1077"/>
    </location>
</feature>
<sequence>MPLVQVVQFLTVEGKVQIDITNTSGRAARAPDPALHSRTNTSFGPEDPSPQQQQQQQRPDDLLDRDEPCSLIVSLRASHPQFFYYRGPQQKPYAPAITVTSPLRAPAGHAGATVAGGDAGHLDAHKHQRGPSTLWGQEVVDPTIEDVARQSWRDYGFLPLADAAALRGTANTRTSAAAHRHNAVGHSDADGGDDRPLLVREALADCVLLPGERRTFLLEVDTPAVLARLTAPLSQQRSRPSGASPSRGVSDLRTGALSARSQLSRHPTTSAAAAGRRRGSSSSGGNSGSHQDDTIVSFSERTRGVTDVFHPDVHESRSTGRPSPALSTTVSPADKRGLNSRAGRRSGDALRSGSRNSSDISSGGSDVGTGADTSTYPRRWSLPFTADGQDGAHKDRREAGRSPAGNTRRTRLWTDWEGRDTAGFDDDDDDDRPAPSRQPLSIVRDSTSTRGSLEAPRPSITAAAAPAALGAGGAPMQRAGGRESRVSSHDYTVPTSTSSTADSTPLAARGARAGGDGQDGHGTPGWSSPTSAPQRIMFYVYFAPLGDEDKCVNAARKWLQKERHAYHVWLDSMVRTVVDLERKRERGWVRRGNNTVASPDPPLGARRVLPPVLGELVRWRGDGGDSGAAADAMTPSPTTAAAFHLYYRAIQPLNVVRRSLSRLSAVNGAREAESRSGREREAAVVEPPPSFAMTRRNRVSKKARKMFNDVRHGAGTVVLPMRVHPQSATNTVTAGGRAAATSAAIRGSAAGSSLFDRANAPPSSSAGASAAASVHPPSHSPHVSEPQRGAEAASAAAAAAAQQQRTCSLEPSFEWAGDERGHSTPTSESRGGADPGRARQRLKSGRGLALLEDSVSSPPTPSRNSLVDGAAAAPLLRSDARGTSSESYLTRHLPSSAGKARRTETLDPAAAERAAIGMSASSASSVLGHYHSSFRERSDSPVRSRPGLTAFLAATDAASPEEPPLFSSSSGGAMGSRGAARHSSVLLGGSASSNLPAALSPDDAAGAATTAAAAVPPPAAAAVRSESLSDGAAGSFVAQLLQSFCARRSGSGSAADEDGSASPHVRDISSAPPQALTYRRRHTISGPTMMNHSFFRHVVPSSSSATNGSGSFAARGQENLMWIADQSRVAGGQVKVAARQLSATAAVAYTTASDLVQQHGPSAVGGLASAVNLLKDVVFTRDNVQMLQAVVTPMVMVCSVVVILYLLLARGGGDTFATLDGGGL</sequence>
<feature type="compositionally biased region" description="Low complexity" evidence="1">
    <location>
        <begin position="495"/>
        <end position="511"/>
    </location>
</feature>
<dbReference type="Proteomes" id="UP001430356">
    <property type="component" value="Unassembled WGS sequence"/>
</dbReference>
<keyword evidence="2" id="KW-0472">Membrane</keyword>
<gene>
    <name evidence="3" type="ORF">NESM_000833100</name>
</gene>
<evidence type="ECO:0000313" key="3">
    <source>
        <dbReference type="EMBL" id="KAK7198693.1"/>
    </source>
</evidence>
<evidence type="ECO:0000313" key="4">
    <source>
        <dbReference type="Proteomes" id="UP001430356"/>
    </source>
</evidence>
<feature type="compositionally biased region" description="Low complexity" evidence="1">
    <location>
        <begin position="45"/>
        <end position="57"/>
    </location>
</feature>
<feature type="region of interest" description="Disordered" evidence="1">
    <location>
        <begin position="23"/>
        <end position="62"/>
    </location>
</feature>
<feature type="compositionally biased region" description="Basic and acidic residues" evidence="1">
    <location>
        <begin position="300"/>
        <end position="318"/>
    </location>
</feature>
<feature type="compositionally biased region" description="Low complexity" evidence="1">
    <location>
        <begin position="270"/>
        <end position="284"/>
    </location>
</feature>
<feature type="region of interest" description="Disordered" evidence="1">
    <location>
        <begin position="107"/>
        <end position="132"/>
    </location>
</feature>
<feature type="compositionally biased region" description="Low complexity" evidence="1">
    <location>
        <begin position="352"/>
        <end position="370"/>
    </location>
</feature>
<dbReference type="EMBL" id="JAECZO010000168">
    <property type="protein sequence ID" value="KAK7198693.1"/>
    <property type="molecule type" value="Genomic_DNA"/>
</dbReference>
<feature type="transmembrane region" description="Helical" evidence="2">
    <location>
        <begin position="1186"/>
        <end position="1208"/>
    </location>
</feature>
<keyword evidence="4" id="KW-1185">Reference proteome</keyword>
<feature type="compositionally biased region" description="Low complexity" evidence="1">
    <location>
        <begin position="760"/>
        <end position="804"/>
    </location>
</feature>
<evidence type="ECO:0000256" key="2">
    <source>
        <dbReference type="SAM" id="Phobius"/>
    </source>
</evidence>
<feature type="compositionally biased region" description="Gly residues" evidence="1">
    <location>
        <begin position="512"/>
        <end position="523"/>
    </location>
</feature>
<feature type="compositionally biased region" description="Basic and acidic residues" evidence="1">
    <location>
        <begin position="412"/>
        <end position="422"/>
    </location>
</feature>
<feature type="compositionally biased region" description="Low complexity" evidence="1">
    <location>
        <begin position="234"/>
        <end position="249"/>
    </location>
</feature>
<protein>
    <submittedName>
        <fullName evidence="3">Uncharacterized protein</fullName>
    </submittedName>
</protein>
<keyword evidence="2" id="KW-1133">Transmembrane helix</keyword>
<feature type="compositionally biased region" description="Basic and acidic residues" evidence="1">
    <location>
        <begin position="390"/>
        <end position="400"/>
    </location>
</feature>
<evidence type="ECO:0000256" key="1">
    <source>
        <dbReference type="SAM" id="MobiDB-lite"/>
    </source>
</evidence>
<dbReference type="AlphaFoldDB" id="A0AAW0F0R7"/>
<feature type="region of interest" description="Disordered" evidence="1">
    <location>
        <begin position="955"/>
        <end position="978"/>
    </location>
</feature>
<feature type="compositionally biased region" description="Polar residues" evidence="1">
    <location>
        <begin position="259"/>
        <end position="269"/>
    </location>
</feature>
<comment type="caution">
    <text evidence="3">The sequence shown here is derived from an EMBL/GenBank/DDBJ whole genome shotgun (WGS) entry which is preliminary data.</text>
</comment>
<feature type="region of interest" description="Disordered" evidence="1">
    <location>
        <begin position="878"/>
        <end position="908"/>
    </location>
</feature>
<name>A0AAW0F0R7_9TRYP</name>
<feature type="region of interest" description="Disordered" evidence="1">
    <location>
        <begin position="756"/>
        <end position="840"/>
    </location>
</feature>
<feature type="region of interest" description="Disordered" evidence="1">
    <location>
        <begin position="231"/>
        <end position="529"/>
    </location>
</feature>
<proteinExistence type="predicted"/>
<feature type="compositionally biased region" description="Low complexity" evidence="1">
    <location>
        <begin position="964"/>
        <end position="978"/>
    </location>
</feature>